<keyword evidence="2" id="KW-0812">Transmembrane</keyword>
<gene>
    <name evidence="4" type="ORF">R1Y80_00190</name>
</gene>
<dbReference type="InterPro" id="IPR005114">
    <property type="entry name" value="Helicase_assoc"/>
</dbReference>
<feature type="compositionally biased region" description="Low complexity" evidence="1">
    <location>
        <begin position="148"/>
        <end position="166"/>
    </location>
</feature>
<reference evidence="4" key="1">
    <citation type="submission" date="2023-10" db="EMBL/GenBank/DDBJ databases">
        <title>Complete genome sequence of Streptomyces sp. JL1001.</title>
        <authorList>
            <person name="Jiang L."/>
        </authorList>
    </citation>
    <scope>NUCLEOTIDE SEQUENCE</scope>
    <source>
        <strain evidence="4">JL1001</strain>
    </source>
</reference>
<evidence type="ECO:0000313" key="4">
    <source>
        <dbReference type="EMBL" id="XCN12147.1"/>
    </source>
</evidence>
<evidence type="ECO:0000259" key="3">
    <source>
        <dbReference type="Pfam" id="PF03457"/>
    </source>
</evidence>
<evidence type="ECO:0000256" key="2">
    <source>
        <dbReference type="SAM" id="Phobius"/>
    </source>
</evidence>
<feature type="region of interest" description="Disordered" evidence="1">
    <location>
        <begin position="143"/>
        <end position="231"/>
    </location>
</feature>
<accession>A0AAU8K8A5</accession>
<dbReference type="Pfam" id="PF03457">
    <property type="entry name" value="HA"/>
    <property type="match status" value="1"/>
</dbReference>
<feature type="transmembrane region" description="Helical" evidence="2">
    <location>
        <begin position="242"/>
        <end position="266"/>
    </location>
</feature>
<feature type="domain" description="Helicase-associated" evidence="3">
    <location>
        <begin position="20"/>
        <end position="70"/>
    </location>
</feature>
<name>A0AAU8K8A5_9ACTN</name>
<sequence length="279" mass="29433">MDLVSFDPRDPATSRSRRLGLAAAQAYHDQYGHLAVPATTPLGAWLAEQRHLAAAGQLTPARTDALNAIDPNWRLPHGADWHRKRQLLRTHLQAGNDPATLAPDTRIAGVNTTSWLTCFTALHPGQRDLTSLDLTPTTNPWHPRAVLAAPSPRPCSSWSSSSTATAAPPPPEKPSASTATPSRSAPGLPGPAPSTATATSPPTTQPSSTETGAPPMVDARGPGRAQPGRMTPEWNRLEDAQLALGSTTAAGVLGVVAVGFALRLLFTKRPTRSLCVRHL</sequence>
<feature type="compositionally biased region" description="Low complexity" evidence="1">
    <location>
        <begin position="174"/>
        <end position="209"/>
    </location>
</feature>
<proteinExistence type="predicted"/>
<dbReference type="AlphaFoldDB" id="A0AAU8K8A5"/>
<evidence type="ECO:0000256" key="1">
    <source>
        <dbReference type="SAM" id="MobiDB-lite"/>
    </source>
</evidence>
<dbReference type="Gene3D" id="6.10.140.530">
    <property type="match status" value="1"/>
</dbReference>
<keyword evidence="2" id="KW-1133">Transmembrane helix</keyword>
<protein>
    <submittedName>
        <fullName evidence="4">Helicase associated domain-containing protein</fullName>
    </submittedName>
</protein>
<keyword evidence="2" id="KW-0472">Membrane</keyword>
<organism evidence="4">
    <name type="scientific">Streptomyces sp. JL1001</name>
    <dbReference type="NCBI Taxonomy" id="3078227"/>
    <lineage>
        <taxon>Bacteria</taxon>
        <taxon>Bacillati</taxon>
        <taxon>Actinomycetota</taxon>
        <taxon>Actinomycetes</taxon>
        <taxon>Kitasatosporales</taxon>
        <taxon>Streptomycetaceae</taxon>
        <taxon>Streptomyces</taxon>
    </lineage>
</organism>
<dbReference type="RefSeq" id="WP_354596012.1">
    <property type="nucleotide sequence ID" value="NZ_CP136798.1"/>
</dbReference>
<dbReference type="EMBL" id="CP136798">
    <property type="protein sequence ID" value="XCN12147.1"/>
    <property type="molecule type" value="Genomic_DNA"/>
</dbReference>